<dbReference type="PANTHER" id="PTHR43812">
    <property type="entry name" value="BLR2425 PROTEIN"/>
    <property type="match status" value="1"/>
</dbReference>
<evidence type="ECO:0000313" key="3">
    <source>
        <dbReference type="Proteomes" id="UP001149009"/>
    </source>
</evidence>
<dbReference type="RefSeq" id="WP_261516638.1">
    <property type="nucleotide sequence ID" value="NZ_JAODNV010000018.1"/>
</dbReference>
<dbReference type="SMART" id="SM00903">
    <property type="entry name" value="Flavin_Reduct"/>
    <property type="match status" value="1"/>
</dbReference>
<dbReference type="Gene3D" id="2.30.110.10">
    <property type="entry name" value="Electron Transport, Fmn-binding Protein, Chain A"/>
    <property type="match status" value="1"/>
</dbReference>
<dbReference type="Proteomes" id="UP001149009">
    <property type="component" value="Unassembled WGS sequence"/>
</dbReference>
<evidence type="ECO:0000313" key="2">
    <source>
        <dbReference type="EMBL" id="MCT8991706.1"/>
    </source>
</evidence>
<dbReference type="InterPro" id="IPR002563">
    <property type="entry name" value="Flavin_Rdtase-like_dom"/>
</dbReference>
<dbReference type="PANTHER" id="PTHR43812:SF2">
    <property type="entry name" value="FLAVIN REDUCTASE LIKE DOMAIN-CONTAINING PROTEIN"/>
    <property type="match status" value="1"/>
</dbReference>
<dbReference type="SUPFAM" id="SSF50475">
    <property type="entry name" value="FMN-binding split barrel"/>
    <property type="match status" value="1"/>
</dbReference>
<accession>A0A9X2XBM7</accession>
<comment type="caution">
    <text evidence="2">The sequence shown here is derived from an EMBL/GenBank/DDBJ whole genome shotgun (WGS) entry which is preliminary data.</text>
</comment>
<evidence type="ECO:0000259" key="1">
    <source>
        <dbReference type="SMART" id="SM00903"/>
    </source>
</evidence>
<name>A0A9X2XBM7_9HYPH</name>
<gene>
    <name evidence="2" type="ORF">NYR54_15645</name>
</gene>
<organism evidence="2 3">
    <name type="scientific">Chelativorans petroleitrophicus</name>
    <dbReference type="NCBI Taxonomy" id="2975484"/>
    <lineage>
        <taxon>Bacteria</taxon>
        <taxon>Pseudomonadati</taxon>
        <taxon>Pseudomonadota</taxon>
        <taxon>Alphaproteobacteria</taxon>
        <taxon>Hyphomicrobiales</taxon>
        <taxon>Phyllobacteriaceae</taxon>
        <taxon>Chelativorans</taxon>
    </lineage>
</organism>
<protein>
    <submittedName>
        <fullName evidence="2">Flavin reductase family protein</fullName>
    </submittedName>
</protein>
<proteinExistence type="predicted"/>
<sequence length="202" mass="22193">MFYEPRHGHGLPHDPFKAIVAPRPIGWISTRRKDGAFNLAPYSFFNAISSRPPLVWFSSDGVKDSAVIARETGEFTVNLVSRRLAEKMLETSIDAPPGTSEFELAGLTPAPCNLVACPRVAEAPAALECRVTEVLEPRDLNGDPVDATVVIGEVVGVHIDEAMLKEGLFDVATAQNLSRLGYMDYAAPGEIFSMRRPRWQDR</sequence>
<keyword evidence="3" id="KW-1185">Reference proteome</keyword>
<dbReference type="InterPro" id="IPR012349">
    <property type="entry name" value="Split_barrel_FMN-bd"/>
</dbReference>
<dbReference type="GO" id="GO:0010181">
    <property type="term" value="F:FMN binding"/>
    <property type="evidence" value="ECO:0007669"/>
    <property type="project" value="InterPro"/>
</dbReference>
<reference evidence="2" key="1">
    <citation type="submission" date="2022-08" db="EMBL/GenBank/DDBJ databases">
        <title>Chelativorans sichuanense sp. nov., a paraffin oil-degrading bacterium isolated from a mixture of oil-based drill cuttings and paddy soil.</title>
        <authorList>
            <person name="Yu J."/>
            <person name="Liu H."/>
            <person name="Chen Q."/>
        </authorList>
    </citation>
    <scope>NUCLEOTIDE SEQUENCE</scope>
    <source>
        <strain evidence="2">SCAU 2101</strain>
    </source>
</reference>
<dbReference type="EMBL" id="JAODNV010000018">
    <property type="protein sequence ID" value="MCT8991706.1"/>
    <property type="molecule type" value="Genomic_DNA"/>
</dbReference>
<dbReference type="AlphaFoldDB" id="A0A9X2XBM7"/>
<feature type="domain" description="Flavin reductase like" evidence="1">
    <location>
        <begin position="18"/>
        <end position="172"/>
    </location>
</feature>
<dbReference type="Pfam" id="PF01613">
    <property type="entry name" value="Flavin_Reduct"/>
    <property type="match status" value="1"/>
</dbReference>
<dbReference type="GO" id="GO:0016646">
    <property type="term" value="F:oxidoreductase activity, acting on the CH-NH group of donors, NAD or NADP as acceptor"/>
    <property type="evidence" value="ECO:0007669"/>
    <property type="project" value="UniProtKB-ARBA"/>
</dbReference>